<dbReference type="InterPro" id="IPR002347">
    <property type="entry name" value="SDR_fam"/>
</dbReference>
<keyword evidence="4" id="KW-1185">Reference proteome</keyword>
<dbReference type="Proteomes" id="UP000203826">
    <property type="component" value="Segment"/>
</dbReference>
<evidence type="ECO:0000313" key="3">
    <source>
        <dbReference type="EMBL" id="ALH23052.1"/>
    </source>
</evidence>
<evidence type="ECO:0000256" key="2">
    <source>
        <dbReference type="ARBA" id="ARBA00023002"/>
    </source>
</evidence>
<dbReference type="Pfam" id="PF00106">
    <property type="entry name" value="adh_short"/>
    <property type="match status" value="1"/>
</dbReference>
<keyword evidence="2" id="KW-0560">Oxidoreductase</keyword>
<organism evidence="3 4">
    <name type="scientific">Chrysochromulina ericina virus CeV-01B</name>
    <dbReference type="NCBI Taxonomy" id="3070830"/>
    <lineage>
        <taxon>Viruses</taxon>
        <taxon>Varidnaviria</taxon>
        <taxon>Bamfordvirae</taxon>
        <taxon>Nucleocytoviricota</taxon>
        <taxon>Megaviricetes</taxon>
        <taxon>Imitervirales</taxon>
        <taxon>Mesomimiviridae</taxon>
        <taxon>Tethysvirus</taxon>
        <taxon>Tethysvirus raunefjordenense</taxon>
    </lineage>
</organism>
<dbReference type="InterPro" id="IPR036291">
    <property type="entry name" value="NAD(P)-bd_dom_sf"/>
</dbReference>
<dbReference type="Gene3D" id="3.40.50.720">
    <property type="entry name" value="NAD(P)-binding Rossmann-like Domain"/>
    <property type="match status" value="1"/>
</dbReference>
<dbReference type="SUPFAM" id="SSF51735">
    <property type="entry name" value="NAD(P)-binding Rossmann-fold domains"/>
    <property type="match status" value="1"/>
</dbReference>
<dbReference type="GO" id="GO:0009062">
    <property type="term" value="P:fatty acid catabolic process"/>
    <property type="evidence" value="ECO:0007669"/>
    <property type="project" value="InterPro"/>
</dbReference>
<dbReference type="GO" id="GO:0008670">
    <property type="term" value="F:2,4-dienoyl-CoA reductase (NADPH) activity"/>
    <property type="evidence" value="ECO:0007669"/>
    <property type="project" value="InterPro"/>
</dbReference>
<keyword evidence="1" id="KW-0521">NADP</keyword>
<accession>A0A0N9R355</accession>
<protein>
    <submittedName>
        <fullName evidence="3">Trans-2-enoyl-CoA reductase (TER) and 2,4-dienoyl-CoA reductase (DECR)</fullName>
    </submittedName>
</protein>
<gene>
    <name evidence="3" type="ORF">ceV_146</name>
</gene>
<dbReference type="InterPro" id="IPR045017">
    <property type="entry name" value="DECR2-like"/>
</dbReference>
<reference evidence="3 4" key="1">
    <citation type="journal article" date="2015" name="Genome Announc.">
        <title>The 474-Kilobase-Pair Complete Genome Sequence of CeV-01B, a Virus Infecting Haptolina (Chrysochromulina) ericina (Prymnesiophyceae).</title>
        <authorList>
            <person name="Gallot-Lavallee L."/>
            <person name="Pagarete A."/>
            <person name="Legendre M."/>
            <person name="Santini S."/>
            <person name="Sandaa R.A."/>
            <person name="Himmelbauer H."/>
            <person name="Ogata H."/>
            <person name="Bratbak G."/>
            <person name="Claverie J.M."/>
        </authorList>
    </citation>
    <scope>NUCLEOTIDE SEQUENCE [LARGE SCALE GENOMIC DNA]</scope>
    <source>
        <strain evidence="3">CeV-01B</strain>
    </source>
</reference>
<sequence length="273" mass="30495">MYKGKNILITGASSGLGKYLALSYANSGGRIINLSRNIDRMKNLDGRLHQINKLDNEYYSVDVSKYKEILDVKNTLIKKNILPDVIINNAAGNFLCPLENISPNGWNRIIDIVLNGSFNIYHIFGKELINKKKKAVFLNISTTYSENSSAFVIPSAAAKAGVDNLMKGLTTEWSQYGLRFVGIAPGPIENSGGLDKLDPLGLFKYYNNYINPSKRMCHPDEIADLSLYLTSVKADYINGEIIKIDGGEYIKNSGEFNFLTNIPFYNKLLNLKF</sequence>
<dbReference type="KEGG" id="vg:26049013"/>
<dbReference type="EMBL" id="KT820662">
    <property type="protein sequence ID" value="ALH23052.1"/>
    <property type="molecule type" value="Genomic_DNA"/>
</dbReference>
<proteinExistence type="predicted"/>
<dbReference type="PRINTS" id="PR00081">
    <property type="entry name" value="GDHRDH"/>
</dbReference>
<evidence type="ECO:0000313" key="4">
    <source>
        <dbReference type="Proteomes" id="UP000203826"/>
    </source>
</evidence>
<dbReference type="PANTHER" id="PTHR43296">
    <property type="entry name" value="PEROXISOMAL 2,4-DIENOYL-COA REDUCTASE"/>
    <property type="match status" value="1"/>
</dbReference>
<evidence type="ECO:0000256" key="1">
    <source>
        <dbReference type="ARBA" id="ARBA00022857"/>
    </source>
</evidence>
<name>A0A0N9R355_9VIRU</name>
<dbReference type="PANTHER" id="PTHR43296:SF2">
    <property type="entry name" value="PEROXISOMAL 2,4-DIENOYL-COA REDUCTASE [(3E)-ENOYL-COA-PRODUCING]"/>
    <property type="match status" value="1"/>
</dbReference>